<feature type="domain" description="Thiamine pyrophosphate enzyme TPP-binding" evidence="5">
    <location>
        <begin position="433"/>
        <end position="580"/>
    </location>
</feature>
<evidence type="ECO:0000256" key="2">
    <source>
        <dbReference type="ARBA" id="ARBA00023052"/>
    </source>
</evidence>
<proteinExistence type="inferred from homology"/>
<dbReference type="Pfam" id="PF02775">
    <property type="entry name" value="TPP_enzyme_C"/>
    <property type="match status" value="1"/>
</dbReference>
<reference evidence="7 8" key="2">
    <citation type="submission" date="2024-01" db="EMBL/GenBank/DDBJ databases">
        <authorList>
            <person name="Xie X."/>
        </authorList>
    </citation>
    <scope>NUCLEOTIDE SEQUENCE [LARGE SCALE GENOMIC DNA]</scope>
    <source>
        <strain evidence="7">SCUT-1</strain>
    </source>
</reference>
<dbReference type="EMBL" id="JAYMYJ010000093">
    <property type="protein sequence ID" value="MEB4591248.1"/>
    <property type="molecule type" value="Genomic_DNA"/>
</dbReference>
<accession>A0ABU6CXW6</accession>
<dbReference type="SUPFAM" id="SSF52467">
    <property type="entry name" value="DHS-like NAD/FAD-binding domain"/>
    <property type="match status" value="1"/>
</dbReference>
<comment type="similarity">
    <text evidence="1 3">Belongs to the TPP enzyme family.</text>
</comment>
<name>A0ABU6CXW6_9GAMM</name>
<dbReference type="InterPro" id="IPR029035">
    <property type="entry name" value="DHS-like_NAD/FAD-binding_dom"/>
</dbReference>
<dbReference type="SUPFAM" id="SSF52518">
    <property type="entry name" value="Thiamin diphosphate-binding fold (THDP-binding)"/>
    <property type="match status" value="2"/>
</dbReference>
<dbReference type="InterPro" id="IPR045229">
    <property type="entry name" value="TPP_enz"/>
</dbReference>
<evidence type="ECO:0000259" key="4">
    <source>
        <dbReference type="Pfam" id="PF00205"/>
    </source>
</evidence>
<protein>
    <submittedName>
        <fullName evidence="7">Thiamine pyrophosphate-binding protein</fullName>
    </submittedName>
</protein>
<dbReference type="InterPro" id="IPR011766">
    <property type="entry name" value="TPP_enzyme_TPP-bd"/>
</dbReference>
<dbReference type="CDD" id="cd07035">
    <property type="entry name" value="TPP_PYR_POX_like"/>
    <property type="match status" value="1"/>
</dbReference>
<dbReference type="PANTHER" id="PTHR18968:SF167">
    <property type="entry name" value="ACETOLACTATE SYNTHASE LARGE SUBUNIT ILVB2-RELATED"/>
    <property type="match status" value="1"/>
</dbReference>
<dbReference type="CDD" id="cd00568">
    <property type="entry name" value="TPP_enzymes"/>
    <property type="match status" value="1"/>
</dbReference>
<feature type="domain" description="Thiamine pyrophosphate enzyme central" evidence="4">
    <location>
        <begin position="239"/>
        <end position="365"/>
    </location>
</feature>
<evidence type="ECO:0000259" key="6">
    <source>
        <dbReference type="Pfam" id="PF02776"/>
    </source>
</evidence>
<organism evidence="7 8">
    <name type="scientific">Candidatus Thiothrix phosphatis</name>
    <dbReference type="NCBI Taxonomy" id="3112415"/>
    <lineage>
        <taxon>Bacteria</taxon>
        <taxon>Pseudomonadati</taxon>
        <taxon>Pseudomonadota</taxon>
        <taxon>Gammaproteobacteria</taxon>
        <taxon>Thiotrichales</taxon>
        <taxon>Thiotrichaceae</taxon>
        <taxon>Thiothrix</taxon>
    </lineage>
</organism>
<evidence type="ECO:0000256" key="1">
    <source>
        <dbReference type="ARBA" id="ARBA00007812"/>
    </source>
</evidence>
<dbReference type="PANTHER" id="PTHR18968">
    <property type="entry name" value="THIAMINE PYROPHOSPHATE ENZYMES"/>
    <property type="match status" value="1"/>
</dbReference>
<dbReference type="Pfam" id="PF02776">
    <property type="entry name" value="TPP_enzyme_N"/>
    <property type="match status" value="1"/>
</dbReference>
<reference evidence="8" key="1">
    <citation type="submission" date="2023-07" db="EMBL/GenBank/DDBJ databases">
        <title>The carbon used by Thiothrix.</title>
        <authorList>
            <person name="Chen L."/>
        </authorList>
    </citation>
    <scope>NUCLEOTIDE SEQUENCE [LARGE SCALE GENOMIC DNA]</scope>
</reference>
<dbReference type="InterPro" id="IPR012000">
    <property type="entry name" value="Thiamin_PyroP_enz_cen_dom"/>
</dbReference>
<evidence type="ECO:0000256" key="3">
    <source>
        <dbReference type="RuleBase" id="RU362132"/>
    </source>
</evidence>
<feature type="domain" description="Thiamine pyrophosphate enzyme N-terminal TPP-binding" evidence="6">
    <location>
        <begin position="20"/>
        <end position="133"/>
    </location>
</feature>
<dbReference type="Proteomes" id="UP001308005">
    <property type="component" value="Unassembled WGS sequence"/>
</dbReference>
<dbReference type="InterPro" id="IPR012001">
    <property type="entry name" value="Thiamin_PyroP_enz_TPP-bd_dom"/>
</dbReference>
<dbReference type="Gene3D" id="3.40.50.970">
    <property type="match status" value="2"/>
</dbReference>
<dbReference type="InterPro" id="IPR029061">
    <property type="entry name" value="THDP-binding"/>
</dbReference>
<dbReference type="Pfam" id="PF00205">
    <property type="entry name" value="TPP_enzyme_M"/>
    <property type="match status" value="1"/>
</dbReference>
<keyword evidence="2 3" id="KW-0786">Thiamine pyrophosphate</keyword>
<keyword evidence="8" id="KW-1185">Reference proteome</keyword>
<gene>
    <name evidence="7" type="ORF">VSS37_09690</name>
</gene>
<dbReference type="RefSeq" id="WP_324694713.1">
    <property type="nucleotide sequence ID" value="NZ_JAYMYJ010000093.1"/>
</dbReference>
<dbReference type="Gene3D" id="3.40.50.1220">
    <property type="entry name" value="TPP-binding domain"/>
    <property type="match status" value="1"/>
</dbReference>
<evidence type="ECO:0000259" key="5">
    <source>
        <dbReference type="Pfam" id="PF02775"/>
    </source>
</evidence>
<comment type="caution">
    <text evidence="7">The sequence shown here is derived from an EMBL/GenBank/DDBJ whole genome shotgun (WGS) entry which is preliminary data.</text>
</comment>
<evidence type="ECO:0000313" key="7">
    <source>
        <dbReference type="EMBL" id="MEB4591248.1"/>
    </source>
</evidence>
<evidence type="ECO:0000313" key="8">
    <source>
        <dbReference type="Proteomes" id="UP001308005"/>
    </source>
</evidence>
<sequence length="593" mass="62917">MTTPIPAQPAAAQKRTNSRTLSDLLVDYLELLGVEYVFGIPGVHVIGLYEALARSAKRGGPRAVLTRHESGAAFMAAGYARETGKLGVCCATAGPGITNAITGIASAHSEHLPVLVLSGQAVTHAFGLGAIQESSPYEAYFPDIIDATGMLQHCTTYNSVVTTPLQLEGKVAAAMTAALQGPVRGVAHLAIPPNILEAPAQSDSIAYPGLGALLGSQPDFVEAPALEKLWAEIETVVGNKGRVALLVGHECAGASEEILTLAEMLDAPIMTTVRGRAWVDPYHPLARGIFGPLWGHPSAFQVLDEPLDLLLAVGTSLTQAATGAWDAGVLNDRLVHIHPTETFFTRAPMARLHVRGVVKRVFRELIGRLQAAGVPANPMLEQRLAARERGGVPAQIKVQKQALMQDGSCPIKPQRLMHELATHCPPETRFMIDIGNSLPWTAHYLFQQHPENYRILFGQSSMGSSPGTAVGIAMGARGTPVVAVIGDGAFLMYGQELTVAVSEELPVIFVVLNDQALGMVKNRHSQTSEAAVKLDVPPVDFAALAEAMGAQGVTVREPADFAALDWRAMCARKGPTLVNVYIDAAEMLPQGIS</sequence>